<evidence type="ECO:0000313" key="3">
    <source>
        <dbReference type="Proteomes" id="UP000824002"/>
    </source>
</evidence>
<dbReference type="Pfam" id="PF01208">
    <property type="entry name" value="URO-D"/>
    <property type="match status" value="1"/>
</dbReference>
<gene>
    <name evidence="2" type="ORF">IAB51_04280</name>
</gene>
<sequence length="352" mass="40808">MLRILRHEPVDRIGVYEHFWGDTYNAWRAEGHIPNGESFDDHFGFDMSECWPLNMVADLDFKQEVVAEDEDTITFLDGNGAILRRHKFHDTTPEHVDFTVKEREDWEKIKPLLLEPNPRRINFEAYRNAKKAAADAGRFFVWSGVNVFECMHPVCGHENMLVGMALDPDWVRDMAETYANLTIKLQEILFEQEGYPDGIWYYEDMGYKGSPFMSPTMYKEIIQPSHIKTFGWAKEHGLPVIVHSCGFVEPLVPYMIEAGMDCLQVIEIKAGMDLLKLHKLYGDKIAFMGGIDVRTLYTNDREIITKELESKIPVVKQGFNYVVHSDHSIPKTVNYETYCFFLEKALELGKYE</sequence>
<dbReference type="PANTHER" id="PTHR47099:SF1">
    <property type="entry name" value="METHYLCOBAMIDE:COM METHYLTRANSFERASE MTBA"/>
    <property type="match status" value="1"/>
</dbReference>
<dbReference type="Proteomes" id="UP000824002">
    <property type="component" value="Unassembled WGS sequence"/>
</dbReference>
<dbReference type="InterPro" id="IPR000257">
    <property type="entry name" value="Uroporphyrinogen_deCOase"/>
</dbReference>
<organism evidence="2 3">
    <name type="scientific">Candidatus Merdivicinus excrementipullorum</name>
    <dbReference type="NCBI Taxonomy" id="2840867"/>
    <lineage>
        <taxon>Bacteria</taxon>
        <taxon>Bacillati</taxon>
        <taxon>Bacillota</taxon>
        <taxon>Clostridia</taxon>
        <taxon>Eubacteriales</taxon>
        <taxon>Oscillospiraceae</taxon>
        <taxon>Oscillospiraceae incertae sedis</taxon>
        <taxon>Candidatus Merdivicinus</taxon>
    </lineage>
</organism>
<reference evidence="2" key="2">
    <citation type="journal article" date="2021" name="PeerJ">
        <title>Extensive microbial diversity within the chicken gut microbiome revealed by metagenomics and culture.</title>
        <authorList>
            <person name="Gilroy R."/>
            <person name="Ravi A."/>
            <person name="Getino M."/>
            <person name="Pursley I."/>
            <person name="Horton D.L."/>
            <person name="Alikhan N.F."/>
            <person name="Baker D."/>
            <person name="Gharbi K."/>
            <person name="Hall N."/>
            <person name="Watson M."/>
            <person name="Adriaenssens E.M."/>
            <person name="Foster-Nyarko E."/>
            <person name="Jarju S."/>
            <person name="Secka A."/>
            <person name="Antonio M."/>
            <person name="Oren A."/>
            <person name="Chaudhuri R.R."/>
            <person name="La Ragione R."/>
            <person name="Hildebrand F."/>
            <person name="Pallen M.J."/>
        </authorList>
    </citation>
    <scope>NUCLEOTIDE SEQUENCE</scope>
    <source>
        <strain evidence="2">CHK199-13235</strain>
    </source>
</reference>
<proteinExistence type="predicted"/>
<protein>
    <recommendedName>
        <fullName evidence="1">Uroporphyrinogen decarboxylase (URO-D) domain-containing protein</fullName>
    </recommendedName>
</protein>
<comment type="caution">
    <text evidence="2">The sequence shown here is derived from an EMBL/GenBank/DDBJ whole genome shotgun (WGS) entry which is preliminary data.</text>
</comment>
<feature type="domain" description="Uroporphyrinogen decarboxylase (URO-D)" evidence="1">
    <location>
        <begin position="156"/>
        <end position="343"/>
    </location>
</feature>
<dbReference type="PANTHER" id="PTHR47099">
    <property type="entry name" value="METHYLCOBAMIDE:COM METHYLTRANSFERASE MTBA"/>
    <property type="match status" value="1"/>
</dbReference>
<evidence type="ECO:0000259" key="1">
    <source>
        <dbReference type="Pfam" id="PF01208"/>
    </source>
</evidence>
<dbReference type="InterPro" id="IPR038071">
    <property type="entry name" value="UROD/MetE-like_sf"/>
</dbReference>
<dbReference type="Gene3D" id="3.20.20.210">
    <property type="match status" value="1"/>
</dbReference>
<dbReference type="SUPFAM" id="SSF51726">
    <property type="entry name" value="UROD/MetE-like"/>
    <property type="match status" value="1"/>
</dbReference>
<dbReference type="InterPro" id="IPR052024">
    <property type="entry name" value="Methanogen_methyltrans"/>
</dbReference>
<dbReference type="AlphaFoldDB" id="A0A9D1JZ95"/>
<evidence type="ECO:0000313" key="2">
    <source>
        <dbReference type="EMBL" id="HIS76011.1"/>
    </source>
</evidence>
<dbReference type="EMBL" id="DVJP01000030">
    <property type="protein sequence ID" value="HIS76011.1"/>
    <property type="molecule type" value="Genomic_DNA"/>
</dbReference>
<reference evidence="2" key="1">
    <citation type="submission" date="2020-10" db="EMBL/GenBank/DDBJ databases">
        <authorList>
            <person name="Gilroy R."/>
        </authorList>
    </citation>
    <scope>NUCLEOTIDE SEQUENCE</scope>
    <source>
        <strain evidence="2">CHK199-13235</strain>
    </source>
</reference>
<dbReference type="GO" id="GO:0006779">
    <property type="term" value="P:porphyrin-containing compound biosynthetic process"/>
    <property type="evidence" value="ECO:0007669"/>
    <property type="project" value="InterPro"/>
</dbReference>
<accession>A0A9D1JZ95</accession>
<dbReference type="GO" id="GO:0004853">
    <property type="term" value="F:uroporphyrinogen decarboxylase activity"/>
    <property type="evidence" value="ECO:0007669"/>
    <property type="project" value="InterPro"/>
</dbReference>
<name>A0A9D1JZ95_9FIRM</name>